<evidence type="ECO:0000256" key="6">
    <source>
        <dbReference type="ARBA" id="ARBA00022822"/>
    </source>
</evidence>
<organism evidence="11 12">
    <name type="scientific">Sphingobacterium daejeonense</name>
    <dbReference type="NCBI Taxonomy" id="371142"/>
    <lineage>
        <taxon>Bacteria</taxon>
        <taxon>Pseudomonadati</taxon>
        <taxon>Bacteroidota</taxon>
        <taxon>Sphingobacteriia</taxon>
        <taxon>Sphingobacteriales</taxon>
        <taxon>Sphingobacteriaceae</taxon>
        <taxon>Sphingobacterium</taxon>
    </lineage>
</organism>
<evidence type="ECO:0000256" key="8">
    <source>
        <dbReference type="ARBA" id="ARBA00023235"/>
    </source>
</evidence>
<dbReference type="Gene3D" id="3.20.20.70">
    <property type="entry name" value="Aldolase class I"/>
    <property type="match status" value="1"/>
</dbReference>
<proteinExistence type="inferred from homology"/>
<dbReference type="PANTHER" id="PTHR42894:SF1">
    <property type="entry name" value="N-(5'-PHOSPHORIBOSYL)ANTHRANILATE ISOMERASE"/>
    <property type="match status" value="1"/>
</dbReference>
<comment type="catalytic activity">
    <reaction evidence="1 9">
        <text>N-(5-phospho-beta-D-ribosyl)anthranilate = 1-(2-carboxyphenylamino)-1-deoxy-D-ribulose 5-phosphate</text>
        <dbReference type="Rhea" id="RHEA:21540"/>
        <dbReference type="ChEBI" id="CHEBI:18277"/>
        <dbReference type="ChEBI" id="CHEBI:58613"/>
        <dbReference type="EC" id="5.3.1.24"/>
    </reaction>
</comment>
<keyword evidence="12" id="KW-1185">Reference proteome</keyword>
<accession>A0ABW3RJR0</accession>
<evidence type="ECO:0000256" key="4">
    <source>
        <dbReference type="ARBA" id="ARBA00022272"/>
    </source>
</evidence>
<comment type="caution">
    <text evidence="11">The sequence shown here is derived from an EMBL/GenBank/DDBJ whole genome shotgun (WGS) entry which is preliminary data.</text>
</comment>
<evidence type="ECO:0000259" key="10">
    <source>
        <dbReference type="Pfam" id="PF00697"/>
    </source>
</evidence>
<evidence type="ECO:0000256" key="2">
    <source>
        <dbReference type="ARBA" id="ARBA00004664"/>
    </source>
</evidence>
<dbReference type="EC" id="5.3.1.24" evidence="3 9"/>
<dbReference type="Pfam" id="PF00697">
    <property type="entry name" value="PRAI"/>
    <property type="match status" value="1"/>
</dbReference>
<gene>
    <name evidence="9" type="primary">trpF</name>
    <name evidence="11" type="ORF">ACFQ2C_07565</name>
</gene>
<protein>
    <recommendedName>
        <fullName evidence="4 9">N-(5'-phosphoribosyl)anthranilate isomerase</fullName>
        <shortName evidence="9">PRAI</shortName>
        <ecNumber evidence="3 9">5.3.1.24</ecNumber>
    </recommendedName>
</protein>
<evidence type="ECO:0000256" key="5">
    <source>
        <dbReference type="ARBA" id="ARBA00022605"/>
    </source>
</evidence>
<dbReference type="SUPFAM" id="SSF51366">
    <property type="entry name" value="Ribulose-phoshate binding barrel"/>
    <property type="match status" value="1"/>
</dbReference>
<dbReference type="Proteomes" id="UP001597205">
    <property type="component" value="Unassembled WGS sequence"/>
</dbReference>
<dbReference type="HAMAP" id="MF_00135">
    <property type="entry name" value="PRAI"/>
    <property type="match status" value="1"/>
</dbReference>
<comment type="pathway">
    <text evidence="2 9">Amino-acid biosynthesis; L-tryptophan biosynthesis; L-tryptophan from chorismate: step 3/5.</text>
</comment>
<dbReference type="CDD" id="cd00405">
    <property type="entry name" value="PRAI"/>
    <property type="match status" value="1"/>
</dbReference>
<feature type="domain" description="N-(5'phosphoribosyl) anthranilate isomerase (PRAI)" evidence="10">
    <location>
        <begin position="7"/>
        <end position="202"/>
    </location>
</feature>
<dbReference type="RefSeq" id="WP_380895493.1">
    <property type="nucleotide sequence ID" value="NZ_JBHTKY010000008.1"/>
</dbReference>
<dbReference type="InterPro" id="IPR011060">
    <property type="entry name" value="RibuloseP-bd_barrel"/>
</dbReference>
<keyword evidence="5 9" id="KW-0028">Amino-acid biosynthesis</keyword>
<dbReference type="EMBL" id="JBHTKY010000008">
    <property type="protein sequence ID" value="MFD1165458.1"/>
    <property type="molecule type" value="Genomic_DNA"/>
</dbReference>
<keyword evidence="7 9" id="KW-0057">Aromatic amino acid biosynthesis</keyword>
<evidence type="ECO:0000313" key="11">
    <source>
        <dbReference type="EMBL" id="MFD1165458.1"/>
    </source>
</evidence>
<name>A0ABW3RJR0_9SPHI</name>
<dbReference type="PANTHER" id="PTHR42894">
    <property type="entry name" value="N-(5'-PHOSPHORIBOSYL)ANTHRANILATE ISOMERASE"/>
    <property type="match status" value="1"/>
</dbReference>
<evidence type="ECO:0000313" key="12">
    <source>
        <dbReference type="Proteomes" id="UP001597205"/>
    </source>
</evidence>
<reference evidence="12" key="1">
    <citation type="journal article" date="2019" name="Int. J. Syst. Evol. Microbiol.">
        <title>The Global Catalogue of Microorganisms (GCM) 10K type strain sequencing project: providing services to taxonomists for standard genome sequencing and annotation.</title>
        <authorList>
            <consortium name="The Broad Institute Genomics Platform"/>
            <consortium name="The Broad Institute Genome Sequencing Center for Infectious Disease"/>
            <person name="Wu L."/>
            <person name="Ma J."/>
        </authorList>
    </citation>
    <scope>NUCLEOTIDE SEQUENCE [LARGE SCALE GENOMIC DNA]</scope>
    <source>
        <strain evidence="12">CCUG 52468</strain>
    </source>
</reference>
<keyword evidence="8 9" id="KW-0413">Isomerase</keyword>
<dbReference type="InterPro" id="IPR001240">
    <property type="entry name" value="PRAI_dom"/>
</dbReference>
<dbReference type="GO" id="GO:0016853">
    <property type="term" value="F:isomerase activity"/>
    <property type="evidence" value="ECO:0007669"/>
    <property type="project" value="UniProtKB-KW"/>
</dbReference>
<evidence type="ECO:0000256" key="9">
    <source>
        <dbReference type="HAMAP-Rule" id="MF_00135"/>
    </source>
</evidence>
<evidence type="ECO:0000256" key="3">
    <source>
        <dbReference type="ARBA" id="ARBA00012572"/>
    </source>
</evidence>
<keyword evidence="6 9" id="KW-0822">Tryptophan biosynthesis</keyword>
<sequence>MPKELLVKVCGMREQQNILQLLELPIQYIGHIFYEKSPRFATDIPNLPIISSIKKTGVFVNSDQQYILSKVKELSLDAIQLHGSESPEMVVQLKEKTGLEIIKAFGVGENFDWGELKPYLENVDYFLFDSKSTAFGGTGQTFDWEKLREYPYDKPYFLSGGLSLDNLNEAIGFMDDRIIGLDLNSKFEIEPGLKDIEKLKLALKIIRNEQISSK</sequence>
<dbReference type="InterPro" id="IPR013785">
    <property type="entry name" value="Aldolase_TIM"/>
</dbReference>
<evidence type="ECO:0000256" key="1">
    <source>
        <dbReference type="ARBA" id="ARBA00001164"/>
    </source>
</evidence>
<comment type="similarity">
    <text evidence="9">Belongs to the TrpF family.</text>
</comment>
<dbReference type="InterPro" id="IPR044643">
    <property type="entry name" value="TrpF_fam"/>
</dbReference>
<evidence type="ECO:0000256" key="7">
    <source>
        <dbReference type="ARBA" id="ARBA00023141"/>
    </source>
</evidence>